<sequence length="306" mass="33715">MNINLIGVPLFLGCDKPGVEKGPDVLRENNILSIFKSHGHDIYDLGNLYVPSFEINNKFCDHNNMKYLSQIVGVNTNLAHLVYSSLKSDSFPLVIGGDHSLGLGSLSGVSRQFGDDLGVIWVDAHGDINTFETSPTGNVHGMPLSAAMGLGHEDLTNLYFHGIKVKPENVFILGARDLDEGELEIIENHSLNVWTTNDIKEKGINNVCSELKDAIKKSSIKNMHLSFDIDSLDSDLVPGTGTPVDQGLDIEEVKKILQDIFSLNIIKSMDFVEFNPIIDKDDTTLKNCMNMLDFIALNLKSSNDKL</sequence>
<dbReference type="InterPro" id="IPR014033">
    <property type="entry name" value="Arginase"/>
</dbReference>
<dbReference type="STRING" id="1121298.SAMN05444401_3509"/>
<evidence type="ECO:0000256" key="1">
    <source>
        <dbReference type="ARBA" id="ARBA00005098"/>
    </source>
</evidence>
<evidence type="ECO:0000256" key="3">
    <source>
        <dbReference type="ARBA" id="ARBA00018123"/>
    </source>
</evidence>
<dbReference type="EMBL" id="FQZO01000006">
    <property type="protein sequence ID" value="SHJ62953.1"/>
    <property type="molecule type" value="Genomic_DNA"/>
</dbReference>
<dbReference type="Gene3D" id="3.40.800.10">
    <property type="entry name" value="Ureohydrolase domain"/>
    <property type="match status" value="1"/>
</dbReference>
<dbReference type="InterPro" id="IPR006035">
    <property type="entry name" value="Ureohydrolase"/>
</dbReference>
<feature type="binding site" evidence="10">
    <location>
        <position position="127"/>
    </location>
    <ligand>
        <name>Mn(2+)</name>
        <dbReference type="ChEBI" id="CHEBI:29035"/>
        <label>1</label>
    </ligand>
</feature>
<dbReference type="AlphaFoldDB" id="A0A1M6KVN9"/>
<dbReference type="GO" id="GO:0004053">
    <property type="term" value="F:arginase activity"/>
    <property type="evidence" value="ECO:0007669"/>
    <property type="project" value="UniProtKB-UniRule"/>
</dbReference>
<feature type="binding site" evidence="10">
    <location>
        <position position="228"/>
    </location>
    <ligand>
        <name>Mn(2+)</name>
        <dbReference type="ChEBI" id="CHEBI:29035"/>
        <label>1</label>
    </ligand>
</feature>
<evidence type="ECO:0000256" key="5">
    <source>
        <dbReference type="ARBA" id="ARBA00022723"/>
    </source>
</evidence>
<keyword evidence="14" id="KW-1185">Reference proteome</keyword>
<dbReference type="EC" id="3.5.3.1" evidence="2 9"/>
<dbReference type="PIRSF" id="PIRSF036979">
    <property type="entry name" value="Arginase"/>
    <property type="match status" value="1"/>
</dbReference>
<keyword evidence="6 12" id="KW-0378">Hydrolase</keyword>
<evidence type="ECO:0000256" key="8">
    <source>
        <dbReference type="ARBA" id="ARBA00047391"/>
    </source>
</evidence>
<dbReference type="PRINTS" id="PR00116">
    <property type="entry name" value="ARGINASE"/>
</dbReference>
<comment type="similarity">
    <text evidence="11 12">Belongs to the arginase family.</text>
</comment>
<dbReference type="GO" id="GO:0006525">
    <property type="term" value="P:arginine metabolic process"/>
    <property type="evidence" value="ECO:0007669"/>
    <property type="project" value="UniProtKB-KW"/>
</dbReference>
<proteinExistence type="inferred from homology"/>
<comment type="catalytic activity">
    <reaction evidence="8 12">
        <text>L-arginine + H2O = urea + L-ornithine</text>
        <dbReference type="Rhea" id="RHEA:20569"/>
        <dbReference type="ChEBI" id="CHEBI:15377"/>
        <dbReference type="ChEBI" id="CHEBI:16199"/>
        <dbReference type="ChEBI" id="CHEBI:32682"/>
        <dbReference type="ChEBI" id="CHEBI:46911"/>
        <dbReference type="EC" id="3.5.3.1"/>
    </reaction>
</comment>
<comment type="pathway">
    <text evidence="1">Nitrogen metabolism; urea cycle; L-ornithine and urea from L-arginine: step 1/1.</text>
</comment>
<evidence type="ECO:0000313" key="14">
    <source>
        <dbReference type="Proteomes" id="UP000184080"/>
    </source>
</evidence>
<evidence type="ECO:0000256" key="6">
    <source>
        <dbReference type="ARBA" id="ARBA00022801"/>
    </source>
</evidence>
<evidence type="ECO:0000256" key="11">
    <source>
        <dbReference type="PROSITE-ProRule" id="PRU00742"/>
    </source>
</evidence>
<dbReference type="GO" id="GO:0005737">
    <property type="term" value="C:cytoplasm"/>
    <property type="evidence" value="ECO:0007669"/>
    <property type="project" value="TreeGrafter"/>
</dbReference>
<dbReference type="PROSITE" id="PS51409">
    <property type="entry name" value="ARGINASE_2"/>
    <property type="match status" value="1"/>
</dbReference>
<evidence type="ECO:0000313" key="13">
    <source>
        <dbReference type="EMBL" id="SHJ62953.1"/>
    </source>
</evidence>
<keyword evidence="5 10" id="KW-0479">Metal-binding</keyword>
<dbReference type="CDD" id="cd09989">
    <property type="entry name" value="Arginase"/>
    <property type="match status" value="1"/>
</dbReference>
<gene>
    <name evidence="13" type="ORF">SAMN05444401_3509</name>
</gene>
<feature type="binding site" evidence="10">
    <location>
        <position position="230"/>
    </location>
    <ligand>
        <name>Mn(2+)</name>
        <dbReference type="ChEBI" id="CHEBI:29035"/>
        <label>1</label>
    </ligand>
</feature>
<dbReference type="InterPro" id="IPR023696">
    <property type="entry name" value="Ureohydrolase_dom_sf"/>
</dbReference>
<dbReference type="SUPFAM" id="SSF52768">
    <property type="entry name" value="Arginase/deacetylase"/>
    <property type="match status" value="1"/>
</dbReference>
<feature type="binding site" evidence="10">
    <location>
        <position position="123"/>
    </location>
    <ligand>
        <name>Mn(2+)</name>
        <dbReference type="ChEBI" id="CHEBI:29035"/>
        <label>1</label>
    </ligand>
</feature>
<accession>A0A1M6KVN9</accession>
<keyword evidence="4 12" id="KW-0056">Arginine metabolism</keyword>
<dbReference type="PANTHER" id="PTHR43782:SF3">
    <property type="entry name" value="ARGINASE"/>
    <property type="match status" value="1"/>
</dbReference>
<comment type="cofactor">
    <cofactor evidence="10 12">
        <name>Mn(2+)</name>
        <dbReference type="ChEBI" id="CHEBI:29035"/>
    </cofactor>
    <text evidence="10 12">Binds 2 manganese ions per subunit.</text>
</comment>
<dbReference type="RefSeq" id="WP_073009712.1">
    <property type="nucleotide sequence ID" value="NZ_FQZO01000006.1"/>
</dbReference>
<evidence type="ECO:0000256" key="10">
    <source>
        <dbReference type="PIRSR" id="PIRSR036979-1"/>
    </source>
</evidence>
<evidence type="ECO:0000256" key="9">
    <source>
        <dbReference type="NCBIfam" id="TIGR01229"/>
    </source>
</evidence>
<keyword evidence="7 10" id="KW-0464">Manganese</keyword>
<dbReference type="PANTHER" id="PTHR43782">
    <property type="entry name" value="ARGINASE"/>
    <property type="match status" value="1"/>
</dbReference>
<feature type="binding site" evidence="10">
    <location>
        <position position="125"/>
    </location>
    <ligand>
        <name>Mn(2+)</name>
        <dbReference type="ChEBI" id="CHEBI:29035"/>
        <label>1</label>
    </ligand>
</feature>
<evidence type="ECO:0000256" key="12">
    <source>
        <dbReference type="RuleBase" id="RU361159"/>
    </source>
</evidence>
<dbReference type="Pfam" id="PF00491">
    <property type="entry name" value="Arginase"/>
    <property type="match status" value="1"/>
</dbReference>
<name>A0A1M6KVN9_9CLOT</name>
<protein>
    <recommendedName>
        <fullName evidence="3 9">Arginase</fullName>
        <ecNumber evidence="2 9">3.5.3.1</ecNumber>
    </recommendedName>
</protein>
<evidence type="ECO:0000256" key="4">
    <source>
        <dbReference type="ARBA" id="ARBA00022503"/>
    </source>
</evidence>
<dbReference type="Proteomes" id="UP000184080">
    <property type="component" value="Unassembled WGS sequence"/>
</dbReference>
<evidence type="ECO:0000256" key="2">
    <source>
        <dbReference type="ARBA" id="ARBA00012168"/>
    </source>
</evidence>
<dbReference type="NCBIfam" id="TIGR01229">
    <property type="entry name" value="rocF_arginase"/>
    <property type="match status" value="1"/>
</dbReference>
<dbReference type="GO" id="GO:0030145">
    <property type="term" value="F:manganese ion binding"/>
    <property type="evidence" value="ECO:0007669"/>
    <property type="project" value="TreeGrafter"/>
</dbReference>
<feature type="binding site" evidence="10">
    <location>
        <position position="99"/>
    </location>
    <ligand>
        <name>Mn(2+)</name>
        <dbReference type="ChEBI" id="CHEBI:29035"/>
        <label>1</label>
    </ligand>
</feature>
<organism evidence="13 14">
    <name type="scientific">Clostridium amylolyticum</name>
    <dbReference type="NCBI Taxonomy" id="1121298"/>
    <lineage>
        <taxon>Bacteria</taxon>
        <taxon>Bacillati</taxon>
        <taxon>Bacillota</taxon>
        <taxon>Clostridia</taxon>
        <taxon>Eubacteriales</taxon>
        <taxon>Clostridiaceae</taxon>
        <taxon>Clostridium</taxon>
    </lineage>
</organism>
<dbReference type="FunFam" id="3.40.800.10:FF:000012">
    <property type="entry name" value="Arginase"/>
    <property type="match status" value="1"/>
</dbReference>
<reference evidence="13 14" key="1">
    <citation type="submission" date="2016-11" db="EMBL/GenBank/DDBJ databases">
        <authorList>
            <person name="Jaros S."/>
            <person name="Januszkiewicz K."/>
            <person name="Wedrychowicz H."/>
        </authorList>
    </citation>
    <scope>NUCLEOTIDE SEQUENCE [LARGE SCALE GENOMIC DNA]</scope>
    <source>
        <strain evidence="13 14">DSM 21864</strain>
    </source>
</reference>
<evidence type="ECO:0000256" key="7">
    <source>
        <dbReference type="ARBA" id="ARBA00023211"/>
    </source>
</evidence>
<dbReference type="OrthoDB" id="9788689at2"/>